<dbReference type="GO" id="GO:0007229">
    <property type="term" value="P:integrin-mediated signaling pathway"/>
    <property type="evidence" value="ECO:0007669"/>
    <property type="project" value="UniProtKB-KW"/>
</dbReference>
<dbReference type="InterPro" id="IPR041645">
    <property type="entry name" value="ADAMTS_CR_2"/>
</dbReference>
<dbReference type="InterPro" id="IPR012314">
    <property type="entry name" value="Pept_M12B_GON-ADAMTSs"/>
</dbReference>
<dbReference type="PROSITE" id="PS50215">
    <property type="entry name" value="ADAM_MEPRO"/>
    <property type="match status" value="1"/>
</dbReference>
<evidence type="ECO:0000259" key="18">
    <source>
        <dbReference type="PROSITE" id="PS50215"/>
    </source>
</evidence>
<keyword evidence="10" id="KW-0084">Basement membrane</keyword>
<dbReference type="InterPro" id="IPR000884">
    <property type="entry name" value="TSP1_rpt"/>
</dbReference>
<feature type="disulfide bond" evidence="16">
    <location>
        <begin position="240"/>
        <end position="262"/>
    </location>
</feature>
<feature type="disulfide bond" evidence="16">
    <location>
        <begin position="77"/>
        <end position="133"/>
    </location>
</feature>
<dbReference type="Pfam" id="PF19030">
    <property type="entry name" value="TSP1_ADAMTS"/>
    <property type="match status" value="8"/>
</dbReference>
<dbReference type="InterPro" id="IPR045371">
    <property type="entry name" value="ADAMTS_CR_3"/>
</dbReference>
<evidence type="ECO:0000256" key="4">
    <source>
        <dbReference type="ARBA" id="ARBA00022670"/>
    </source>
</evidence>
<dbReference type="CDD" id="cd04273">
    <property type="entry name" value="ZnMc_ADAMTS_like"/>
    <property type="match status" value="1"/>
</dbReference>
<dbReference type="PROSITE" id="PS50092">
    <property type="entry name" value="TSP1"/>
    <property type="match status" value="9"/>
</dbReference>
<dbReference type="SMART" id="SM00209">
    <property type="entry name" value="TSP1"/>
    <property type="match status" value="13"/>
</dbReference>
<proteinExistence type="evidence at transcript level"/>
<dbReference type="Gene3D" id="3.40.1620.60">
    <property type="match status" value="1"/>
</dbReference>
<comment type="subcellular location">
    <subcellularLocation>
        <location evidence="1">Secreted</location>
        <location evidence="1">Extracellular space</location>
        <location evidence="1">Extracellular matrix</location>
        <location evidence="1">Basement membrane</location>
    </subcellularLocation>
</comment>
<dbReference type="Pfam" id="PF17771">
    <property type="entry name" value="ADAMTS_CR_2"/>
    <property type="match status" value="1"/>
</dbReference>
<dbReference type="InterPro" id="IPR013273">
    <property type="entry name" value="ADAMTS/ADAMTS-like"/>
</dbReference>
<feature type="disulfide bond" evidence="16">
    <location>
        <begin position="257"/>
        <end position="288"/>
    </location>
</feature>
<dbReference type="InterPro" id="IPR010294">
    <property type="entry name" value="ADAMTS_spacer1"/>
</dbReference>
<feature type="disulfide bond" evidence="16">
    <location>
        <begin position="317"/>
        <end position="354"/>
    </location>
</feature>
<dbReference type="PANTHER" id="PTHR13723">
    <property type="entry name" value="ADAMTS A DISINTEGRIN AND METALLOPROTEASE WITH THROMBOSPONDIN MOTIFS PROTEASE"/>
    <property type="match status" value="1"/>
</dbReference>
<feature type="disulfide bond" evidence="16">
    <location>
        <begin position="106"/>
        <end position="114"/>
    </location>
</feature>
<dbReference type="FunFam" id="2.20.100.10:FF:000006">
    <property type="entry name" value="A disintegrin and metalloproteinase with thrombospondin motifs 1"/>
    <property type="match status" value="1"/>
</dbReference>
<evidence type="ECO:0000256" key="15">
    <source>
        <dbReference type="PIRSR" id="PIRSR613273-2"/>
    </source>
</evidence>
<evidence type="ECO:0000256" key="13">
    <source>
        <dbReference type="ARBA" id="ARBA00023180"/>
    </source>
</evidence>
<dbReference type="Pfam" id="PF08685">
    <property type="entry name" value="GON"/>
    <property type="match status" value="1"/>
</dbReference>
<accession>A0A023EZL6</accession>
<keyword evidence="3" id="KW-0272">Extracellular matrix</keyword>
<comment type="cofactor">
    <cofactor evidence="15">
        <name>Zn(2+)</name>
        <dbReference type="ChEBI" id="CHEBI:29105"/>
    </cofactor>
    <text evidence="15">Binds 1 zinc ion per subunit.</text>
</comment>
<keyword evidence="9 15" id="KW-0862">Zinc</keyword>
<dbReference type="GO" id="GO:0030198">
    <property type="term" value="P:extracellular matrix organization"/>
    <property type="evidence" value="ECO:0007669"/>
    <property type="project" value="InterPro"/>
</dbReference>
<keyword evidence="4" id="KW-0645">Protease</keyword>
<feature type="disulfide bond" evidence="16">
    <location>
        <begin position="126"/>
        <end position="210"/>
    </location>
</feature>
<dbReference type="Pfam" id="PF00090">
    <property type="entry name" value="TSP_1"/>
    <property type="match status" value="2"/>
</dbReference>
<dbReference type="EMBL" id="GBBI01004010">
    <property type="protein sequence ID" value="JAC14702.1"/>
    <property type="molecule type" value="mRNA"/>
</dbReference>
<dbReference type="FunFam" id="2.60.120.830:FF:000001">
    <property type="entry name" value="A disintegrin and metalloproteinase with thrombospondin motifs 1"/>
    <property type="match status" value="1"/>
</dbReference>
<evidence type="ECO:0000256" key="16">
    <source>
        <dbReference type="PIRSR" id="PIRSR613273-3"/>
    </source>
</evidence>
<evidence type="ECO:0000259" key="19">
    <source>
        <dbReference type="PROSITE" id="PS51046"/>
    </source>
</evidence>
<dbReference type="GO" id="GO:0005604">
    <property type="term" value="C:basement membrane"/>
    <property type="evidence" value="ECO:0007669"/>
    <property type="project" value="UniProtKB-SubCell"/>
</dbReference>
<feature type="domain" description="Peptidase M12B" evidence="18">
    <location>
        <begin position="1"/>
        <end position="215"/>
    </location>
</feature>
<dbReference type="InterPro" id="IPR050439">
    <property type="entry name" value="ADAMTS_ADAMTS-like"/>
</dbReference>
<protein>
    <submittedName>
        <fullName evidence="20">Putative a disintegrin and metalloproteinase with thrombospondin motifs 9</fullName>
    </submittedName>
</protein>
<feature type="disulfide bond" evidence="16">
    <location>
        <begin position="281"/>
        <end position="293"/>
    </location>
</feature>
<feature type="disulfide bond" evidence="16">
    <location>
        <begin position="321"/>
        <end position="359"/>
    </location>
</feature>
<keyword evidence="7" id="KW-0677">Repeat</keyword>
<name>A0A023EZL6_TRIIF</name>
<evidence type="ECO:0000256" key="14">
    <source>
        <dbReference type="PIRSR" id="PIRSR613273-1"/>
    </source>
</evidence>
<evidence type="ECO:0000256" key="9">
    <source>
        <dbReference type="ARBA" id="ARBA00022833"/>
    </source>
</evidence>
<dbReference type="Pfam" id="PF19236">
    <property type="entry name" value="ADAMTS_CR_3"/>
    <property type="match status" value="1"/>
</dbReference>
<evidence type="ECO:0000256" key="1">
    <source>
        <dbReference type="ARBA" id="ARBA00004302"/>
    </source>
</evidence>
<keyword evidence="5 15" id="KW-0479">Metal-binding</keyword>
<evidence type="ECO:0000313" key="20">
    <source>
        <dbReference type="EMBL" id="JAC14702.1"/>
    </source>
</evidence>
<dbReference type="PRINTS" id="PR01857">
    <property type="entry name" value="ADAMTSFAMILY"/>
</dbReference>
<dbReference type="GO" id="GO:0006508">
    <property type="term" value="P:proteolysis"/>
    <property type="evidence" value="ECO:0007669"/>
    <property type="project" value="UniProtKB-KW"/>
</dbReference>
<evidence type="ECO:0000256" key="17">
    <source>
        <dbReference type="PROSITE-ProRule" id="PRU00276"/>
    </source>
</evidence>
<evidence type="ECO:0000256" key="5">
    <source>
        <dbReference type="ARBA" id="ARBA00022723"/>
    </source>
</evidence>
<keyword evidence="8" id="KW-0378">Hydrolase</keyword>
<feature type="binding site" evidence="15">
    <location>
        <position position="213"/>
    </location>
    <ligand>
        <name>Ca(2+)</name>
        <dbReference type="ChEBI" id="CHEBI:29108"/>
        <label>2</label>
    </ligand>
</feature>
<dbReference type="SUPFAM" id="SSF82895">
    <property type="entry name" value="TSP-1 type 1 repeat"/>
    <property type="match status" value="10"/>
</dbReference>
<evidence type="ECO:0000256" key="11">
    <source>
        <dbReference type="ARBA" id="ARBA00023049"/>
    </source>
</evidence>
<dbReference type="InterPro" id="IPR001590">
    <property type="entry name" value="Peptidase_M12B"/>
</dbReference>
<dbReference type="FunFam" id="2.20.100.10:FF:000005">
    <property type="entry name" value="ADAM metallopeptidase with thrombospondin type 1 motif 9"/>
    <property type="match status" value="1"/>
</dbReference>
<feature type="active site" evidence="14 17">
    <location>
        <position position="150"/>
    </location>
</feature>
<dbReference type="Pfam" id="PF05986">
    <property type="entry name" value="ADAMTS_spacer1"/>
    <property type="match status" value="1"/>
</dbReference>
<dbReference type="InterPro" id="IPR036383">
    <property type="entry name" value="TSP1_rpt_sf"/>
</dbReference>
<feature type="disulfide bond" evidence="16">
    <location>
        <begin position="165"/>
        <end position="194"/>
    </location>
</feature>
<keyword evidence="13" id="KW-0325">Glycoprotein</keyword>
<feature type="binding site" evidence="15 17">
    <location>
        <position position="159"/>
    </location>
    <ligand>
        <name>Zn(2+)</name>
        <dbReference type="ChEBI" id="CHEBI:29105"/>
        <note>catalytic</note>
    </ligand>
</feature>
<feature type="binding site" evidence="15 17">
    <location>
        <position position="149"/>
    </location>
    <ligand>
        <name>Zn(2+)</name>
        <dbReference type="ChEBI" id="CHEBI:29105"/>
        <note>catalytic</note>
    </ligand>
</feature>
<keyword evidence="12 16" id="KW-1015">Disulfide bond</keyword>
<dbReference type="GO" id="GO:0008270">
    <property type="term" value="F:zinc ion binding"/>
    <property type="evidence" value="ECO:0007669"/>
    <property type="project" value="InterPro"/>
</dbReference>
<keyword evidence="20" id="KW-0401">Integrin</keyword>
<keyword evidence="6" id="KW-0732">Signal</keyword>
<evidence type="ECO:0000256" key="7">
    <source>
        <dbReference type="ARBA" id="ARBA00022737"/>
    </source>
</evidence>
<dbReference type="InterPro" id="IPR024079">
    <property type="entry name" value="MetalloPept_cat_dom_sf"/>
</dbReference>
<evidence type="ECO:0000256" key="6">
    <source>
        <dbReference type="ARBA" id="ARBA00022729"/>
    </source>
</evidence>
<evidence type="ECO:0000256" key="12">
    <source>
        <dbReference type="ARBA" id="ARBA00023157"/>
    </source>
</evidence>
<organism evidence="20">
    <name type="scientific">Triatoma infestans</name>
    <name type="common">Assassin bug</name>
    <dbReference type="NCBI Taxonomy" id="30076"/>
    <lineage>
        <taxon>Eukaryota</taxon>
        <taxon>Metazoa</taxon>
        <taxon>Ecdysozoa</taxon>
        <taxon>Arthropoda</taxon>
        <taxon>Hexapoda</taxon>
        <taxon>Insecta</taxon>
        <taxon>Pterygota</taxon>
        <taxon>Neoptera</taxon>
        <taxon>Paraneoptera</taxon>
        <taxon>Hemiptera</taxon>
        <taxon>Heteroptera</taxon>
        <taxon>Panheteroptera</taxon>
        <taxon>Cimicomorpha</taxon>
        <taxon>Reduviidae</taxon>
        <taxon>Triatominae</taxon>
        <taxon>Triatoma</taxon>
    </lineage>
</organism>
<keyword evidence="11" id="KW-0482">Metalloprotease</keyword>
<feature type="binding site" evidence="15 17">
    <location>
        <position position="153"/>
    </location>
    <ligand>
        <name>Zn(2+)</name>
        <dbReference type="ChEBI" id="CHEBI:29105"/>
        <note>catalytic</note>
    </ligand>
</feature>
<feature type="binding site" evidence="15">
    <location>
        <position position="88"/>
    </location>
    <ligand>
        <name>Ca(2+)</name>
        <dbReference type="ChEBI" id="CHEBI:29108"/>
        <label>1</label>
    </ligand>
</feature>
<evidence type="ECO:0000256" key="3">
    <source>
        <dbReference type="ARBA" id="ARBA00022530"/>
    </source>
</evidence>
<keyword evidence="2" id="KW-0964">Secreted</keyword>
<evidence type="ECO:0000256" key="10">
    <source>
        <dbReference type="ARBA" id="ARBA00022869"/>
    </source>
</evidence>
<feature type="disulfide bond" evidence="16">
    <location>
        <begin position="251"/>
        <end position="268"/>
    </location>
</feature>
<feature type="binding site" evidence="15">
    <location>
        <position position="213"/>
    </location>
    <ligand>
        <name>Ca(2+)</name>
        <dbReference type="ChEBI" id="CHEBI:29108"/>
        <label>1</label>
    </ligand>
</feature>
<dbReference type="SUPFAM" id="SSF55486">
    <property type="entry name" value="Metalloproteases ('zincins'), catalytic domain"/>
    <property type="match status" value="1"/>
</dbReference>
<keyword evidence="15" id="KW-0106">Calcium</keyword>
<dbReference type="PROSITE" id="PS51046">
    <property type="entry name" value="GON"/>
    <property type="match status" value="1"/>
</dbReference>
<sequence>MIVADEKMKDYHGEGLDSYVLTLMSTVSLIFNDVSIGNRMSVAVVKFYVFQHQELKISKTVNNNNNTRASKMLTEFCKWQYKNNDKDDRSPEHYDAAMLLTRENVCDELKNGTCDTLGLAEVGTICKSPDRSCFLVKDNGLSAAFTIAHEIGHILNMPHDGDFKCSQHLKRDKGHFIMSSALDQFTNLWQWSNCSRQLLTEYLDAGFGSCLKDHPTTDLMQKRDVSKDLPGEHFSADQQCQMLYGSAFTTCPYMPVCRRLWCSRHSVCKTQHMPWAEGTPCDGVSKWCQRGKCVPKNRSDLKPVDGGWGPWQKPSECSRTCGGGIKQSLRECNNPPPEHGGKYCVGQRIRYKSCATRDCPPGTPEFRELQCASFNNNNFNIHGLAENVTWVPKYGGISPENRCKLFCRVAESSRYYPLKDKVTDGTECGPDTYDICVNGVCKPAGCDHELYSKKKLDYCGQCDGNNSTCQRIVGYYNESIYGYSTVVRIAKGSSNIDIRQTGYNSSKDDNYLALMDSETNDRILNGNFVVSMFEKRFLYGGVILQYSGSSEAIERINSSRPLEKDLIVQVLSVGNLTPPNIKYEYSVHKQRYKWLISTSWSKCNKMCNGERHKNLKCVRVQDHIEVSHELCEHSEKPEVPKKPCNTSCIFRWSITKSACSTSCGIGERIISIECVRQENSGVIIPLNNDSYCQDIARPPTVEHCTGACARWVYGSWSTCSATCGAGMETRSAECMDHSGRTTNDVVCDKNKKEVVQRPCWLQDCPKWEPVDWTPCSVSCGKGERRRLFRCVVGNHTNKSACPPPVPLDVEPCNTSCWIVGHWSPCSTSCGPGEQSRTVKCSEENACSLRTMPPSTQSCMMQPCSFRHENAVPDDANGHESPSEKYGGYVWKIAVTACSVTCGEGLRTRYYTCQDSITRTTVSNSYCLKNFDGGVSVKEICEAPIPCPNRHHGSTIGMWNTSEWEPCSAICGTGFKKRTVFCQGIDGSYLPDSYCREAKPINEAECESPCVRNNRWTVSSWSECSEPCGGGIRIRSVTCDYSVCSDIKPETKEPCNMHSCIEGTWHYGSWSTCNVSCGKGYRQRDVQCRSLSGGELPEKACKGKHLDATVEVCYGHKCGRGFSDTIPPRWRTSRWSTCSSTCTQTRTVWCESPTGTEVSRAECSGKKIPKTVKRCKKRHCIQHIMSRKTPYDWKRGLWSQCSTHGMQTRTVTCVHFKGHQEIPVNDIYCKHMKPATHQRCLPHKERNETFHWRAGEWKPCTKQCSRKGRQERKLHCYLGDREVARGHCRKYAANSKPEKKRTCTPVVCSSCRDRQLGLLERNDGDYSLYVRGFNLTVYCHGMNTDNPQEFISLEKDSNYAMFYDRSFKEPEDGDKCSWDECSFVQSGLTFFSKIAINLTSFTINRDDWTFAKRWKGSLIKYGEAGDCIRRSGRREGCQVQGEFQINLQGTGLRIHPASIWDNYGADIDISRFQNGVQISGRCGGGCCGFCRPRDPLRLDLVPP</sequence>
<feature type="binding site" evidence="15">
    <location>
        <position position="88"/>
    </location>
    <ligand>
        <name>Ca(2+)</name>
        <dbReference type="ChEBI" id="CHEBI:29108"/>
        <label>2</label>
    </ligand>
</feature>
<dbReference type="PANTHER" id="PTHR13723:SF278">
    <property type="entry name" value="ADAM METALLOPEPTIDASE WITH THROMBOSPONDIN TYPE 1 MOTIF A, ISOFORM B"/>
    <property type="match status" value="1"/>
</dbReference>
<dbReference type="Gene3D" id="2.20.100.10">
    <property type="entry name" value="Thrombospondin type-1 (TSP1) repeat"/>
    <property type="match status" value="7"/>
</dbReference>
<feature type="binding site" evidence="15">
    <location>
        <position position="210"/>
    </location>
    <ligand>
        <name>Ca(2+)</name>
        <dbReference type="ChEBI" id="CHEBI:29108"/>
        <label>1</label>
    </ligand>
</feature>
<evidence type="ECO:0000256" key="8">
    <source>
        <dbReference type="ARBA" id="ARBA00022801"/>
    </source>
</evidence>
<dbReference type="Gene3D" id="2.60.120.830">
    <property type="match status" value="1"/>
</dbReference>
<feature type="binding site" evidence="15">
    <location>
        <position position="95"/>
    </location>
    <ligand>
        <name>Ca(2+)</name>
        <dbReference type="ChEBI" id="CHEBI:29108"/>
        <label>1</label>
    </ligand>
</feature>
<feature type="domain" description="GON" evidence="19">
    <location>
        <begin position="1306"/>
        <end position="1502"/>
    </location>
</feature>
<comment type="caution">
    <text evidence="17">Lacks conserved residue(s) required for the propagation of feature annotation.</text>
</comment>
<dbReference type="Pfam" id="PF13688">
    <property type="entry name" value="Reprolysin_5"/>
    <property type="match status" value="1"/>
</dbReference>
<dbReference type="Gene3D" id="3.40.390.10">
    <property type="entry name" value="Collagenase (Catalytic Domain)"/>
    <property type="match status" value="1"/>
</dbReference>
<evidence type="ECO:0000256" key="2">
    <source>
        <dbReference type="ARBA" id="ARBA00022525"/>
    </source>
</evidence>
<dbReference type="GO" id="GO:0004222">
    <property type="term" value="F:metalloendopeptidase activity"/>
    <property type="evidence" value="ECO:0007669"/>
    <property type="project" value="InterPro"/>
</dbReference>
<feature type="disulfide bond" evidence="16">
    <location>
        <begin position="332"/>
        <end position="344"/>
    </location>
</feature>
<reference evidence="20" key="1">
    <citation type="journal article" date="2014" name="PLoS Negl. Trop. Dis.">
        <title>An updated insight into the Sialotranscriptome of Triatoma infestans: developmental stage and geographic variations.</title>
        <authorList>
            <person name="Schwarz A."/>
            <person name="Medrano-Mercado N."/>
            <person name="Schaub G.A."/>
            <person name="Struchiner C.J."/>
            <person name="Bargues M.D."/>
            <person name="Levy M.Z."/>
            <person name="Ribeiro J.M."/>
        </authorList>
    </citation>
    <scope>NUCLEOTIDE SEQUENCE</scope>
    <source>
        <strain evidence="20">Chile</strain>
        <tissue evidence="20">Salivary glands</tissue>
    </source>
</reference>